<comment type="caution">
    <text evidence="2">The sequence shown here is derived from an EMBL/GenBank/DDBJ whole genome shotgun (WGS) entry which is preliminary data.</text>
</comment>
<evidence type="ECO:0000313" key="2">
    <source>
        <dbReference type="EMBL" id="OYX01541.1"/>
    </source>
</evidence>
<organism evidence="2 3">
    <name type="scientific">Caulobacter vibrioides</name>
    <name type="common">Caulobacter crescentus</name>
    <dbReference type="NCBI Taxonomy" id="155892"/>
    <lineage>
        <taxon>Bacteria</taxon>
        <taxon>Pseudomonadati</taxon>
        <taxon>Pseudomonadota</taxon>
        <taxon>Alphaproteobacteria</taxon>
        <taxon>Caulobacterales</taxon>
        <taxon>Caulobacteraceae</taxon>
        <taxon>Caulobacter</taxon>
    </lineage>
</organism>
<evidence type="ECO:0000256" key="1">
    <source>
        <dbReference type="SAM" id="Phobius"/>
    </source>
</evidence>
<feature type="transmembrane region" description="Helical" evidence="1">
    <location>
        <begin position="30"/>
        <end position="52"/>
    </location>
</feature>
<accession>A0A258D168</accession>
<sequence length="69" mass="7685">MRGYALSIIAIALMPTWIFVEWLRGNMSDAAVIAVTAPVAIVLLSYLMVGLAKTIWRRKTRRPPLSRSA</sequence>
<keyword evidence="1" id="KW-1133">Transmembrane helix</keyword>
<dbReference type="EMBL" id="NCDQ01000238">
    <property type="protein sequence ID" value="OYX01541.1"/>
    <property type="molecule type" value="Genomic_DNA"/>
</dbReference>
<gene>
    <name evidence="2" type="ORF">B7Z12_14000</name>
</gene>
<feature type="transmembrane region" description="Helical" evidence="1">
    <location>
        <begin position="5"/>
        <end position="24"/>
    </location>
</feature>
<protein>
    <submittedName>
        <fullName evidence="2">Uncharacterized protein</fullName>
    </submittedName>
</protein>
<reference evidence="2 3" key="1">
    <citation type="submission" date="2017-03" db="EMBL/GenBank/DDBJ databases">
        <title>Lifting the veil on microbial sulfur biogeochemistry in mining wastewaters.</title>
        <authorList>
            <person name="Kantor R.S."/>
            <person name="Colenbrander Nelson T."/>
            <person name="Marshall S."/>
            <person name="Bennett D."/>
            <person name="Apte S."/>
            <person name="Camacho D."/>
            <person name="Thomas B.C."/>
            <person name="Warren L.A."/>
            <person name="Banfield J.F."/>
        </authorList>
    </citation>
    <scope>NUCLEOTIDE SEQUENCE [LARGE SCALE GENOMIC DNA]</scope>
    <source>
        <strain evidence="2">32-67-7</strain>
    </source>
</reference>
<keyword evidence="1" id="KW-0472">Membrane</keyword>
<proteinExistence type="predicted"/>
<name>A0A258D168_CAUVI</name>
<keyword evidence="1" id="KW-0812">Transmembrane</keyword>
<dbReference type="AlphaFoldDB" id="A0A258D168"/>
<dbReference type="Proteomes" id="UP000215616">
    <property type="component" value="Unassembled WGS sequence"/>
</dbReference>
<evidence type="ECO:0000313" key="3">
    <source>
        <dbReference type="Proteomes" id="UP000215616"/>
    </source>
</evidence>